<dbReference type="EMBL" id="BAABMM010000034">
    <property type="protein sequence ID" value="GAA5252565.1"/>
    <property type="molecule type" value="Genomic_DNA"/>
</dbReference>
<name>A0ABP9TUY3_9RICK</name>
<dbReference type="InterPro" id="IPR034137">
    <property type="entry name" value="TOPRIM_RecR"/>
</dbReference>
<dbReference type="PROSITE" id="PS01300">
    <property type="entry name" value="RECR"/>
    <property type="match status" value="1"/>
</dbReference>
<dbReference type="InterPro" id="IPR000093">
    <property type="entry name" value="DNA_Rcmb_RecR"/>
</dbReference>
<keyword evidence="4 7" id="KW-0862">Zinc</keyword>
<organism evidence="9 10">
    <name type="scientific">Candidatus Rickettsia kedanie</name>
    <dbReference type="NCBI Taxonomy" id="3115352"/>
    <lineage>
        <taxon>Bacteria</taxon>
        <taxon>Pseudomonadati</taxon>
        <taxon>Pseudomonadota</taxon>
        <taxon>Alphaproteobacteria</taxon>
        <taxon>Rickettsiales</taxon>
        <taxon>Rickettsiaceae</taxon>
        <taxon>Rickettsieae</taxon>
        <taxon>Rickettsia</taxon>
        <taxon>spotted fever group</taxon>
    </lineage>
</organism>
<dbReference type="Gene3D" id="1.10.8.420">
    <property type="entry name" value="RecR Domain 1"/>
    <property type="match status" value="1"/>
</dbReference>
<reference evidence="9 10" key="1">
    <citation type="journal article" date="2024" name="Microbiol. Immunol.">
        <title>Discovery of a novel spotted fever group Rickettsia, 'Candidatus Rickettsia kedanie,' in unfed larval chigger mites, Leptotrombidium scutellare.</title>
        <authorList>
            <person name="Ogawa M."/>
            <person name="Matsutani M."/>
            <person name="Katayama T."/>
            <person name="Takada N."/>
            <person name="Noda S."/>
            <person name="Takahashi M."/>
            <person name="Kageyama D."/>
            <person name="Hanaoka N."/>
            <person name="Ebihara H."/>
        </authorList>
    </citation>
    <scope>NUCLEOTIDE SEQUENCE [LARGE SCALE GENOMIC DNA]</scope>
    <source>
        <strain evidence="9 10">KNCP2-13</strain>
    </source>
</reference>
<dbReference type="Gene3D" id="3.40.1360.10">
    <property type="match status" value="1"/>
</dbReference>
<accession>A0ABP9TUY3</accession>
<feature type="domain" description="Toprim" evidence="8">
    <location>
        <begin position="88"/>
        <end position="183"/>
    </location>
</feature>
<keyword evidence="1 7" id="KW-0479">Metal-binding</keyword>
<dbReference type="InterPro" id="IPR023627">
    <property type="entry name" value="Rcmb_RecR"/>
</dbReference>
<keyword evidence="10" id="KW-1185">Reference proteome</keyword>
<dbReference type="HAMAP" id="MF_00017">
    <property type="entry name" value="RecR"/>
    <property type="match status" value="1"/>
</dbReference>
<protein>
    <recommendedName>
        <fullName evidence="7">Recombination protein RecR</fullName>
    </recommendedName>
</protein>
<dbReference type="PROSITE" id="PS50880">
    <property type="entry name" value="TOPRIM"/>
    <property type="match status" value="1"/>
</dbReference>
<comment type="function">
    <text evidence="7">May play a role in DNA repair. It seems to be involved in an RecBC-independent recombinational process of DNA repair. It may act with RecF and RecO.</text>
</comment>
<sequence length="207" mass="23245">MIYTPTMNKTNDNEIDQLIYLFSKLPGLGSRSARRIVLYLLQDKDVRLKSLVNNLVEIDKKIVQCKICGNMDTENICCICSSEYRDKSVIAVVETVAELWAMERSGNFKGLYHVLGHNLSAASRQNPSILRLPELLKRCFAENIKEVIIATNSTLEGQTTAYFITEYLKEHPAKISRLASGIPIGGELDYLDEGTLSAAITLRQPFE</sequence>
<dbReference type="SMART" id="SM00493">
    <property type="entry name" value="TOPRIM"/>
    <property type="match status" value="1"/>
</dbReference>
<dbReference type="CDD" id="cd01025">
    <property type="entry name" value="TOPRIM_recR"/>
    <property type="match status" value="1"/>
</dbReference>
<dbReference type="PANTHER" id="PTHR30446">
    <property type="entry name" value="RECOMBINATION PROTEIN RECR"/>
    <property type="match status" value="1"/>
</dbReference>
<evidence type="ECO:0000256" key="3">
    <source>
        <dbReference type="ARBA" id="ARBA00022771"/>
    </source>
</evidence>
<dbReference type="Gene3D" id="6.10.250.240">
    <property type="match status" value="1"/>
</dbReference>
<dbReference type="Proteomes" id="UP001628124">
    <property type="component" value="Unassembled WGS sequence"/>
</dbReference>
<keyword evidence="5 7" id="KW-0233">DNA recombination</keyword>
<evidence type="ECO:0000256" key="2">
    <source>
        <dbReference type="ARBA" id="ARBA00022763"/>
    </source>
</evidence>
<evidence type="ECO:0000313" key="9">
    <source>
        <dbReference type="EMBL" id="GAA5252565.1"/>
    </source>
</evidence>
<dbReference type="SUPFAM" id="SSF111304">
    <property type="entry name" value="Recombination protein RecR"/>
    <property type="match status" value="1"/>
</dbReference>
<keyword evidence="6 7" id="KW-0234">DNA repair</keyword>
<keyword evidence="2 7" id="KW-0227">DNA damage</keyword>
<dbReference type="Pfam" id="PF21175">
    <property type="entry name" value="RecR_C"/>
    <property type="match status" value="1"/>
</dbReference>
<dbReference type="PANTHER" id="PTHR30446:SF0">
    <property type="entry name" value="RECOMBINATION PROTEIN RECR"/>
    <property type="match status" value="1"/>
</dbReference>
<comment type="caution">
    <text evidence="9">The sequence shown here is derived from an EMBL/GenBank/DDBJ whole genome shotgun (WGS) entry which is preliminary data.</text>
</comment>
<dbReference type="InterPro" id="IPR015967">
    <property type="entry name" value="Rcmb_RecR_Znf"/>
</dbReference>
<evidence type="ECO:0000259" key="8">
    <source>
        <dbReference type="PROSITE" id="PS50880"/>
    </source>
</evidence>
<evidence type="ECO:0000313" key="10">
    <source>
        <dbReference type="Proteomes" id="UP001628124"/>
    </source>
</evidence>
<dbReference type="NCBIfam" id="TIGR00615">
    <property type="entry name" value="recR"/>
    <property type="match status" value="1"/>
</dbReference>
<evidence type="ECO:0000256" key="4">
    <source>
        <dbReference type="ARBA" id="ARBA00022833"/>
    </source>
</evidence>
<keyword evidence="3 7" id="KW-0863">Zinc-finger</keyword>
<dbReference type="InterPro" id="IPR006171">
    <property type="entry name" value="TOPRIM_dom"/>
</dbReference>
<evidence type="ECO:0000256" key="1">
    <source>
        <dbReference type="ARBA" id="ARBA00022723"/>
    </source>
</evidence>
<feature type="zinc finger region" description="C4-type" evidence="7">
    <location>
        <begin position="65"/>
        <end position="80"/>
    </location>
</feature>
<evidence type="ECO:0000256" key="6">
    <source>
        <dbReference type="ARBA" id="ARBA00023204"/>
    </source>
</evidence>
<dbReference type="Pfam" id="PF21176">
    <property type="entry name" value="RecR_HhH"/>
    <property type="match status" value="1"/>
</dbReference>
<evidence type="ECO:0000256" key="5">
    <source>
        <dbReference type="ARBA" id="ARBA00023172"/>
    </source>
</evidence>
<evidence type="ECO:0000256" key="7">
    <source>
        <dbReference type="HAMAP-Rule" id="MF_00017"/>
    </source>
</evidence>
<gene>
    <name evidence="7 9" type="primary">recR</name>
    <name evidence="9" type="ORF">KNCP2_08530</name>
</gene>
<proteinExistence type="inferred from homology"/>
<dbReference type="Pfam" id="PF13662">
    <property type="entry name" value="Toprim_4"/>
    <property type="match status" value="1"/>
</dbReference>
<comment type="similarity">
    <text evidence="7">Belongs to the RecR family.</text>
</comment>